<dbReference type="PANTHER" id="PTHR46017">
    <property type="entry name" value="ALPHA-MANNOSIDASE 2C1"/>
    <property type="match status" value="1"/>
</dbReference>
<dbReference type="EC" id="3.2.1.24" evidence="6"/>
<dbReference type="Pfam" id="PF09261">
    <property type="entry name" value="Alpha-mann_mid"/>
    <property type="match status" value="1"/>
</dbReference>
<dbReference type="InterPro" id="IPR015341">
    <property type="entry name" value="Glyco_hydro_38_cen"/>
</dbReference>
<dbReference type="SUPFAM" id="SSF74650">
    <property type="entry name" value="Galactose mutarotase-like"/>
    <property type="match status" value="1"/>
</dbReference>
<dbReference type="SMART" id="SM00872">
    <property type="entry name" value="Alpha-mann_mid"/>
    <property type="match status" value="1"/>
</dbReference>
<keyword evidence="7" id="KW-1185">Reference proteome</keyword>
<keyword evidence="2" id="KW-0479">Metal-binding</keyword>
<dbReference type="Gene3D" id="2.70.98.30">
    <property type="entry name" value="Golgi alpha-mannosidase II, domain 4"/>
    <property type="match status" value="1"/>
</dbReference>
<dbReference type="PANTHER" id="PTHR46017:SF2">
    <property type="entry name" value="MANNOSYLGLYCERATE HYDROLASE"/>
    <property type="match status" value="1"/>
</dbReference>
<dbReference type="eggNOG" id="COG0383">
    <property type="taxonomic scope" value="Bacteria"/>
</dbReference>
<evidence type="ECO:0000313" key="7">
    <source>
        <dbReference type="Proteomes" id="UP000014155"/>
    </source>
</evidence>
<dbReference type="Pfam" id="PF17677">
    <property type="entry name" value="Glyco_hydro38C2"/>
    <property type="match status" value="1"/>
</dbReference>
<comment type="similarity">
    <text evidence="1">Belongs to the glycosyl hydrolase 38 family.</text>
</comment>
<dbReference type="GO" id="GO:0009313">
    <property type="term" value="P:oligosaccharide catabolic process"/>
    <property type="evidence" value="ECO:0007669"/>
    <property type="project" value="TreeGrafter"/>
</dbReference>
<keyword evidence="4 6" id="KW-0326">Glycosidase</keyword>
<dbReference type="Pfam" id="PF01074">
    <property type="entry name" value="Glyco_hydro_38N"/>
    <property type="match status" value="1"/>
</dbReference>
<dbReference type="RefSeq" id="WP_004622998.1">
    <property type="nucleotide sequence ID" value="NZ_AORV01000007.1"/>
</dbReference>
<dbReference type="AlphaFoldDB" id="S0FY70"/>
<dbReference type="GO" id="GO:0004559">
    <property type="term" value="F:alpha-mannosidase activity"/>
    <property type="evidence" value="ECO:0007669"/>
    <property type="project" value="UniProtKB-EC"/>
</dbReference>
<dbReference type="Proteomes" id="UP000014155">
    <property type="component" value="Unassembled WGS sequence"/>
</dbReference>
<feature type="domain" description="Glycoside hydrolase family 38 central" evidence="5">
    <location>
        <begin position="336"/>
        <end position="407"/>
    </location>
</feature>
<protein>
    <submittedName>
        <fullName evidence="6">Alpha-mannosidase</fullName>
        <ecNumber evidence="6">3.2.1.24</ecNumber>
    </submittedName>
</protein>
<dbReference type="GO" id="GO:0006013">
    <property type="term" value="P:mannose metabolic process"/>
    <property type="evidence" value="ECO:0007669"/>
    <property type="project" value="InterPro"/>
</dbReference>
<dbReference type="InterPro" id="IPR028995">
    <property type="entry name" value="Glyco_hydro_57/38_cen_sf"/>
</dbReference>
<dbReference type="InterPro" id="IPR041147">
    <property type="entry name" value="GH38_C"/>
</dbReference>
<dbReference type="Gene3D" id="2.60.40.2220">
    <property type="match status" value="1"/>
</dbReference>
<evidence type="ECO:0000256" key="3">
    <source>
        <dbReference type="ARBA" id="ARBA00022801"/>
    </source>
</evidence>
<dbReference type="PATRIC" id="fig|1195236.3.peg.193"/>
<evidence type="ECO:0000256" key="2">
    <source>
        <dbReference type="ARBA" id="ARBA00022723"/>
    </source>
</evidence>
<dbReference type="GO" id="GO:0030246">
    <property type="term" value="F:carbohydrate binding"/>
    <property type="evidence" value="ECO:0007669"/>
    <property type="project" value="InterPro"/>
</dbReference>
<dbReference type="SUPFAM" id="SSF88713">
    <property type="entry name" value="Glycoside hydrolase/deacetylase"/>
    <property type="match status" value="1"/>
</dbReference>
<evidence type="ECO:0000313" key="6">
    <source>
        <dbReference type="EMBL" id="EMS74069.1"/>
    </source>
</evidence>
<dbReference type="Gene3D" id="3.20.110.10">
    <property type="entry name" value="Glycoside hydrolase 38, N terminal domain"/>
    <property type="match status" value="1"/>
</dbReference>
<comment type="caution">
    <text evidence="6">The sequence shown here is derived from an EMBL/GenBank/DDBJ whole genome shotgun (WGS) entry which is preliminary data.</text>
</comment>
<dbReference type="Pfam" id="PF07748">
    <property type="entry name" value="Glyco_hydro_38C"/>
    <property type="match status" value="1"/>
</dbReference>
<evidence type="ECO:0000259" key="5">
    <source>
        <dbReference type="SMART" id="SM00872"/>
    </source>
</evidence>
<dbReference type="SUPFAM" id="SSF88688">
    <property type="entry name" value="Families 57/38 glycoside transferase middle domain"/>
    <property type="match status" value="1"/>
</dbReference>
<dbReference type="InterPro" id="IPR037094">
    <property type="entry name" value="Glyco_hydro_38_cen_sf"/>
</dbReference>
<gene>
    <name evidence="6" type="ORF">CTER_4162</name>
</gene>
<dbReference type="InterPro" id="IPR027291">
    <property type="entry name" value="Glyco_hydro_38_N_sf"/>
</dbReference>
<name>S0FY70_RUMCE</name>
<accession>S0FY70</accession>
<evidence type="ECO:0000256" key="1">
    <source>
        <dbReference type="ARBA" id="ARBA00009792"/>
    </source>
</evidence>
<dbReference type="InterPro" id="IPR011013">
    <property type="entry name" value="Gal_mutarotase_sf_dom"/>
</dbReference>
<dbReference type="EMBL" id="AORV01000007">
    <property type="protein sequence ID" value="EMS74069.1"/>
    <property type="molecule type" value="Genomic_DNA"/>
</dbReference>
<dbReference type="InterPro" id="IPR011330">
    <property type="entry name" value="Glyco_hydro/deAcase_b/a-brl"/>
</dbReference>
<evidence type="ECO:0000256" key="4">
    <source>
        <dbReference type="ARBA" id="ARBA00023295"/>
    </source>
</evidence>
<dbReference type="Gene3D" id="1.20.1270.50">
    <property type="entry name" value="Glycoside hydrolase family 38, central domain"/>
    <property type="match status" value="1"/>
</dbReference>
<dbReference type="InterPro" id="IPR000602">
    <property type="entry name" value="Glyco_hydro_38_N"/>
</dbReference>
<dbReference type="STRING" id="1195236.CTER_4162"/>
<dbReference type="Gene3D" id="3.40.50.11160">
    <property type="match status" value="1"/>
</dbReference>
<dbReference type="InterPro" id="IPR011682">
    <property type="entry name" value="Glyco_hydro_38_C"/>
</dbReference>
<reference evidence="6 7" key="1">
    <citation type="journal article" date="2013" name="Genome Announc.">
        <title>Draft Genome Sequence of the Cellulolytic, Mesophilic, Anaerobic Bacterium Clostridium termitidis Strain CT1112 (DSM 5398).</title>
        <authorList>
            <person name="Lal S."/>
            <person name="Ramachandran U."/>
            <person name="Zhang X."/>
            <person name="Munir R."/>
            <person name="Sparling R."/>
            <person name="Levin D.B."/>
        </authorList>
    </citation>
    <scope>NUCLEOTIDE SEQUENCE [LARGE SCALE GENOMIC DNA]</scope>
    <source>
        <strain evidence="6 7">CT1112</strain>
    </source>
</reference>
<dbReference type="GO" id="GO:0046872">
    <property type="term" value="F:metal ion binding"/>
    <property type="evidence" value="ECO:0007669"/>
    <property type="project" value="UniProtKB-KW"/>
</dbReference>
<proteinExistence type="inferred from homology"/>
<keyword evidence="3 6" id="KW-0378">Hydrolase</keyword>
<sequence>MNKKEQNIGYIIPHTHWDREWRYPIWKNRMLLVEFMEELIEILDNDEDYHCFLLDGQVAPIEDYLEVRPEDGEKVKKYIRDGRIAVGPWYTLPDLYPLDGESLVRNLLKGIRVSKKYGDPLKVGYNSFGWGQTAQFPQIYKGFGMDFIICAKKVSEERAPESEFLWEAPDGTKVLTSRLGKHARGNFYFNTYLYAKYGINCLSSEYKYSPGLSGLAVHNADSGNCDEDFFMLESKKDFDPALLKKGLEDAWEAAGETVLKTHRLLLNGTDFSTPHPEMTEMIKALNKIDGNIQFINTGLEEYARKIHELVDLKQLRTIKGELRDGPACDCSGNALASRIYLKQLNKKVQNVLIHKAEPLSVIAGIMGKSYPKGFLDRAWKYALEAHPHDSINGVTQDKTADDVEHRLNQALEMGNVIYDKAASEIIKLIDLSRHNEKDALLVVFNPHPRPVSDIIKACICTPQSESIWNLKAIDSDGNDIGIQEISRDEKSYPVHDVEARPWPYFTDRHICYVNTGVIPAMGYKVIKFIPESNFKRNHFYWLEMRKSTGEYISHTDNVLENEYLRVEINSNGTLKVNDKKSGIEYNGLHYFEDSGDIGNYWAYYAPYNDKTYTSLTGRVQTWCEDNGPLSATIAVEYSMELPAYGHEAMYGIRGESKRSDETEILKIVSRITLKKASKRVDIKTIIKNNVKNHRLRVAFPTGIKAEYAAAAGHFAVDHRPGAPVRGKDGRYWPEMQTLPMQSFVDVNDSVRGIALLNNSLTEYELREDEKNTLYLTLFRAMGNMIVTWWEAVGVFPGKDGSQLLRTMEFEYSIYPHEGGWKQADVYGEAEKLNVPVAMYQISGSTAGTLPEKLGFLSVEPENLILSAFKKAEDRNSYILRLFNPTDEALSGKIKLAAKIKEAFITNLDEERITGLQLKTGELFIEAESNKIITVEVVI</sequence>
<organism evidence="6 7">
    <name type="scientific">Ruminiclostridium cellobioparum subsp. termitidis CT1112</name>
    <dbReference type="NCBI Taxonomy" id="1195236"/>
    <lineage>
        <taxon>Bacteria</taxon>
        <taxon>Bacillati</taxon>
        <taxon>Bacillota</taxon>
        <taxon>Clostridia</taxon>
        <taxon>Eubacteriales</taxon>
        <taxon>Oscillospiraceae</taxon>
        <taxon>Ruminiclostridium</taxon>
    </lineage>
</organism>